<dbReference type="GO" id="GO:0000162">
    <property type="term" value="P:L-tryptophan biosynthetic process"/>
    <property type="evidence" value="ECO:0007669"/>
    <property type="project" value="TreeGrafter"/>
</dbReference>
<dbReference type="NCBIfam" id="TIGR00553">
    <property type="entry name" value="pabB"/>
    <property type="match status" value="1"/>
</dbReference>
<dbReference type="InterPro" id="IPR015890">
    <property type="entry name" value="Chorismate_C"/>
</dbReference>
<dbReference type="Gene3D" id="3.60.120.10">
    <property type="entry name" value="Anthranilate synthase"/>
    <property type="match status" value="1"/>
</dbReference>
<sequence length="542" mass="62094">MLCTRTLSEVRPLLREAQSWVKQGFYAAGYLAYEAAQAFDPAMPEGRPSQMPLLWFGIFEFPSPAPEFPEAQEAQEIHWRTQISEEDYQQNIALVKKWISEGETYQANYTLRLTAPFTGNPFHYYQQLTRAQQGAYSAFLDLGRFQILSASPELFFHWDGRKITTRPMKGTAPRGRFLEEDEAQRQFLKTSEKNRAENLMIVDLIRNDLSRIAIPGTVKVAKLFEVEKYRTLWTMTSTIQAETHPGIDLEHVFEALFPCGSITGAPKISTMHLISRLEPSARQVYCGTIGYMTPEGEAIFNVPIRTVVTDDELEQAEYGVGGGITWDSDPGDEFQEVLTKSLLLTYQKPAFALTETLHLQDGQYPLMGQHINRLIKSARFWEYPEDAQAMYEALYFTSEQNPEGEWLVELRLNQDGELNTTLREHPSEPLPFTVADEPLSELDTQNFHFTDQNVNDPLVLLYHDDGLIAQFNRGNLVAKLGEELFTPALEDRWLTCPALLKLLKQEKVQEIQMNLDWLAEHPEAEFFLADFNLLPVRFAWNS</sequence>
<dbReference type="Pfam" id="PF00425">
    <property type="entry name" value="Chorismate_bind"/>
    <property type="match status" value="1"/>
</dbReference>
<evidence type="ECO:0000313" key="2">
    <source>
        <dbReference type="EMBL" id="GEM50184.1"/>
    </source>
</evidence>
<dbReference type="GO" id="GO:0046820">
    <property type="term" value="F:4-amino-4-deoxychorismate synthase activity"/>
    <property type="evidence" value="ECO:0007669"/>
    <property type="project" value="TreeGrafter"/>
</dbReference>
<dbReference type="SUPFAM" id="SSF56752">
    <property type="entry name" value="D-aminoacid aminotransferase-like PLP-dependent enzymes"/>
    <property type="match status" value="1"/>
</dbReference>
<dbReference type="PRINTS" id="PR00095">
    <property type="entry name" value="ANTSNTHASEI"/>
</dbReference>
<dbReference type="InterPro" id="IPR005802">
    <property type="entry name" value="ADC_synth_comp_1"/>
</dbReference>
<dbReference type="InterPro" id="IPR019999">
    <property type="entry name" value="Anth_synth_I-like"/>
</dbReference>
<dbReference type="PANTHER" id="PTHR11236:SF50">
    <property type="entry name" value="AMINODEOXYCHORISMATE SYNTHASE COMPONENT 1"/>
    <property type="match status" value="1"/>
</dbReference>
<dbReference type="GO" id="GO:0009396">
    <property type="term" value="P:folic acid-containing compound biosynthetic process"/>
    <property type="evidence" value="ECO:0007669"/>
    <property type="project" value="InterPro"/>
</dbReference>
<organism evidence="2 3">
    <name type="scientific">Deinococcus cellulosilyticus (strain DSM 18568 / NBRC 106333 / KACC 11606 / 5516J-15)</name>
    <dbReference type="NCBI Taxonomy" id="1223518"/>
    <lineage>
        <taxon>Bacteria</taxon>
        <taxon>Thermotogati</taxon>
        <taxon>Deinococcota</taxon>
        <taxon>Deinococci</taxon>
        <taxon>Deinococcales</taxon>
        <taxon>Deinococcaceae</taxon>
        <taxon>Deinococcus</taxon>
    </lineage>
</organism>
<dbReference type="SUPFAM" id="SSF56322">
    <property type="entry name" value="ADC synthase"/>
    <property type="match status" value="1"/>
</dbReference>
<dbReference type="EMBL" id="BJXB01000071">
    <property type="protein sequence ID" value="GEM50184.1"/>
    <property type="molecule type" value="Genomic_DNA"/>
</dbReference>
<gene>
    <name evidence="2" type="ORF">DC3_58190</name>
</gene>
<keyword evidence="3" id="KW-1185">Reference proteome</keyword>
<evidence type="ECO:0000259" key="1">
    <source>
        <dbReference type="Pfam" id="PF00425"/>
    </source>
</evidence>
<dbReference type="InterPro" id="IPR036038">
    <property type="entry name" value="Aminotransferase-like"/>
</dbReference>
<dbReference type="InterPro" id="IPR043131">
    <property type="entry name" value="BCAT-like_N"/>
</dbReference>
<evidence type="ECO:0000313" key="3">
    <source>
        <dbReference type="Proteomes" id="UP000321306"/>
    </source>
</evidence>
<dbReference type="PANTHER" id="PTHR11236">
    <property type="entry name" value="AMINOBENZOATE/ANTHRANILATE SYNTHASE"/>
    <property type="match status" value="1"/>
</dbReference>
<dbReference type="AlphaFoldDB" id="A0A511NBJ1"/>
<dbReference type="InterPro" id="IPR005801">
    <property type="entry name" value="ADC_synthase"/>
</dbReference>
<comment type="caution">
    <text evidence="2">The sequence shown here is derived from an EMBL/GenBank/DDBJ whole genome shotgun (WGS) entry which is preliminary data.</text>
</comment>
<accession>A0A511NBJ1</accession>
<reference evidence="2 3" key="1">
    <citation type="submission" date="2019-07" db="EMBL/GenBank/DDBJ databases">
        <title>Whole genome shotgun sequence of Deinococcus cellulosilyticus NBRC 106333.</title>
        <authorList>
            <person name="Hosoyama A."/>
            <person name="Uohara A."/>
            <person name="Ohji S."/>
            <person name="Ichikawa N."/>
        </authorList>
    </citation>
    <scope>NUCLEOTIDE SEQUENCE [LARGE SCALE GENOMIC DNA]</scope>
    <source>
        <strain evidence="2 3">NBRC 106333</strain>
    </source>
</reference>
<proteinExistence type="predicted"/>
<dbReference type="Gene3D" id="3.30.470.10">
    <property type="match status" value="1"/>
</dbReference>
<name>A0A511NBJ1_DEIC1</name>
<dbReference type="Proteomes" id="UP000321306">
    <property type="component" value="Unassembled WGS sequence"/>
</dbReference>
<protein>
    <submittedName>
        <fullName evidence="2">Aminodeoxychorismate synthase, component I</fullName>
    </submittedName>
</protein>
<feature type="domain" description="Chorismate-utilising enzyme C-terminal" evidence="1">
    <location>
        <begin position="85"/>
        <end position="340"/>
    </location>
</feature>